<proteinExistence type="predicted"/>
<feature type="domain" description="Type II secretion system protein GspF" evidence="7">
    <location>
        <begin position="192"/>
        <end position="320"/>
    </location>
</feature>
<evidence type="ECO:0000313" key="8">
    <source>
        <dbReference type="EMBL" id="GKY88619.1"/>
    </source>
</evidence>
<evidence type="ECO:0000313" key="9">
    <source>
        <dbReference type="Proteomes" id="UP001144205"/>
    </source>
</evidence>
<evidence type="ECO:0000256" key="5">
    <source>
        <dbReference type="ARBA" id="ARBA00023136"/>
    </source>
</evidence>
<keyword evidence="2" id="KW-1003">Cell membrane</keyword>
<name>A0ABQ5LUG4_9RHOB</name>
<feature type="transmembrane region" description="Helical" evidence="6">
    <location>
        <begin position="305"/>
        <end position="328"/>
    </location>
</feature>
<sequence>MDGFLTTLATRYGVEPELLILGGIGLGAALLFYALAAAFGQRNPAAVRLAQTRMGKTSARFEKGLLRDTVDTPKGLLKVALPSNDKDRLKIEEKFLRAGITNPHALRNYTLLRIVIGMLVPLLFIALVMLARMPGTPLPDMLADRFAGLNRMAIIRTVVIFVAAGYYLPSVWLDSRVRERQLRISESFPNALDLMQVAIEAGLGFDAAMTRVANELAQASPDIAFEFLAAQHQISAGRPREQALQEMARRTGVDTVRSFATVVQQSMTFGTSMSDALTTYAREMRLARELKAQEMANKLPVKMSAVLASLMLPALILVTIGPVLIRYIRMVSG</sequence>
<comment type="caution">
    <text evidence="8">The sequence shown here is derived from an EMBL/GenBank/DDBJ whole genome shotgun (WGS) entry which is preliminary data.</text>
</comment>
<evidence type="ECO:0000256" key="3">
    <source>
        <dbReference type="ARBA" id="ARBA00022692"/>
    </source>
</evidence>
<dbReference type="PANTHER" id="PTHR35007:SF2">
    <property type="entry name" value="PILUS ASSEMBLE PROTEIN"/>
    <property type="match status" value="1"/>
</dbReference>
<dbReference type="EMBL" id="BROH01000007">
    <property type="protein sequence ID" value="GKY88619.1"/>
    <property type="molecule type" value="Genomic_DNA"/>
</dbReference>
<feature type="transmembrane region" description="Helical" evidence="6">
    <location>
        <begin position="153"/>
        <end position="173"/>
    </location>
</feature>
<dbReference type="RefSeq" id="WP_281842658.1">
    <property type="nucleotide sequence ID" value="NZ_BROH01000007.1"/>
</dbReference>
<protein>
    <recommendedName>
        <fullName evidence="7">Type II secretion system protein GspF domain-containing protein</fullName>
    </recommendedName>
</protein>
<keyword evidence="5 6" id="KW-0472">Membrane</keyword>
<keyword evidence="9" id="KW-1185">Reference proteome</keyword>
<reference evidence="8" key="1">
    <citation type="journal article" date="2023" name="Int. J. Syst. Evol. Microbiol.">
        <title>Sinisalibacter aestuarii sp. nov., isolated from estuarine sediment of the Arakawa River.</title>
        <authorList>
            <person name="Arafat S.T."/>
            <person name="Hirano S."/>
            <person name="Sato A."/>
            <person name="Takeuchi K."/>
            <person name="Yasuda T."/>
            <person name="Terahara T."/>
            <person name="Hamada M."/>
            <person name="Kobayashi T."/>
        </authorList>
    </citation>
    <scope>NUCLEOTIDE SEQUENCE</scope>
    <source>
        <strain evidence="8">B-399</strain>
    </source>
</reference>
<gene>
    <name evidence="8" type="ORF">STA1M1_24880</name>
</gene>
<organism evidence="8 9">
    <name type="scientific">Sinisalibacter aestuarii</name>
    <dbReference type="NCBI Taxonomy" id="2949426"/>
    <lineage>
        <taxon>Bacteria</taxon>
        <taxon>Pseudomonadati</taxon>
        <taxon>Pseudomonadota</taxon>
        <taxon>Alphaproteobacteria</taxon>
        <taxon>Rhodobacterales</taxon>
        <taxon>Roseobacteraceae</taxon>
        <taxon>Sinisalibacter</taxon>
    </lineage>
</organism>
<evidence type="ECO:0000259" key="7">
    <source>
        <dbReference type="Pfam" id="PF00482"/>
    </source>
</evidence>
<comment type="subcellular location">
    <subcellularLocation>
        <location evidence="1">Cell membrane</location>
        <topology evidence="1">Multi-pass membrane protein</topology>
    </subcellularLocation>
</comment>
<dbReference type="Pfam" id="PF00482">
    <property type="entry name" value="T2SSF"/>
    <property type="match status" value="1"/>
</dbReference>
<keyword evidence="3 6" id="KW-0812">Transmembrane</keyword>
<evidence type="ECO:0000256" key="2">
    <source>
        <dbReference type="ARBA" id="ARBA00022475"/>
    </source>
</evidence>
<evidence type="ECO:0000256" key="4">
    <source>
        <dbReference type="ARBA" id="ARBA00022989"/>
    </source>
</evidence>
<dbReference type="InterPro" id="IPR018076">
    <property type="entry name" value="T2SS_GspF_dom"/>
</dbReference>
<keyword evidence="4 6" id="KW-1133">Transmembrane helix</keyword>
<feature type="transmembrane region" description="Helical" evidence="6">
    <location>
        <begin position="111"/>
        <end position="133"/>
    </location>
</feature>
<dbReference type="Proteomes" id="UP001144205">
    <property type="component" value="Unassembled WGS sequence"/>
</dbReference>
<accession>A0ABQ5LUG4</accession>
<feature type="transmembrane region" description="Helical" evidence="6">
    <location>
        <begin position="20"/>
        <end position="39"/>
    </location>
</feature>
<dbReference type="PANTHER" id="PTHR35007">
    <property type="entry name" value="INTEGRAL MEMBRANE PROTEIN-RELATED"/>
    <property type="match status" value="1"/>
</dbReference>
<evidence type="ECO:0000256" key="1">
    <source>
        <dbReference type="ARBA" id="ARBA00004651"/>
    </source>
</evidence>
<evidence type="ECO:0000256" key="6">
    <source>
        <dbReference type="SAM" id="Phobius"/>
    </source>
</evidence>